<name>A0A482X5V8_LAOST</name>
<dbReference type="SUPFAM" id="SSF52058">
    <property type="entry name" value="L domain-like"/>
    <property type="match status" value="1"/>
</dbReference>
<keyword evidence="1" id="KW-0433">Leucine-rich repeat</keyword>
<dbReference type="FunCoup" id="A0A482X5V8">
    <property type="interactions" value="121"/>
</dbReference>
<dbReference type="InterPro" id="IPR050216">
    <property type="entry name" value="LRR_domain-containing"/>
</dbReference>
<proteinExistence type="predicted"/>
<dbReference type="InterPro" id="IPR003591">
    <property type="entry name" value="Leu-rich_rpt_typical-subtyp"/>
</dbReference>
<dbReference type="SMART" id="SM00369">
    <property type="entry name" value="LRR_TYP"/>
    <property type="match status" value="6"/>
</dbReference>
<comment type="caution">
    <text evidence="3">The sequence shown here is derived from an EMBL/GenBank/DDBJ whole genome shotgun (WGS) entry which is preliminary data.</text>
</comment>
<gene>
    <name evidence="3" type="ORF">LSTR_LSTR010799</name>
</gene>
<dbReference type="Pfam" id="PF13855">
    <property type="entry name" value="LRR_8"/>
    <property type="match status" value="1"/>
</dbReference>
<dbReference type="PANTHER" id="PTHR48051">
    <property type="match status" value="1"/>
</dbReference>
<keyword evidence="2" id="KW-0677">Repeat</keyword>
<evidence type="ECO:0000256" key="1">
    <source>
        <dbReference type="ARBA" id="ARBA00022614"/>
    </source>
</evidence>
<reference evidence="3 4" key="1">
    <citation type="journal article" date="2017" name="Gigascience">
        <title>Genome sequence of the small brown planthopper, Laodelphax striatellus.</title>
        <authorList>
            <person name="Zhu J."/>
            <person name="Jiang F."/>
            <person name="Wang X."/>
            <person name="Yang P."/>
            <person name="Bao Y."/>
            <person name="Zhao W."/>
            <person name="Wang W."/>
            <person name="Lu H."/>
            <person name="Wang Q."/>
            <person name="Cui N."/>
            <person name="Li J."/>
            <person name="Chen X."/>
            <person name="Luo L."/>
            <person name="Yu J."/>
            <person name="Kang L."/>
            <person name="Cui F."/>
        </authorList>
    </citation>
    <scope>NUCLEOTIDE SEQUENCE [LARGE SCALE GENOMIC DNA]</scope>
    <source>
        <strain evidence="3">Lst14</strain>
    </source>
</reference>
<dbReference type="AlphaFoldDB" id="A0A482X5V8"/>
<dbReference type="InterPro" id="IPR001611">
    <property type="entry name" value="Leu-rich_rpt"/>
</dbReference>
<evidence type="ECO:0000313" key="4">
    <source>
        <dbReference type="Proteomes" id="UP000291343"/>
    </source>
</evidence>
<organism evidence="3 4">
    <name type="scientific">Laodelphax striatellus</name>
    <name type="common">Small brown planthopper</name>
    <name type="synonym">Delphax striatella</name>
    <dbReference type="NCBI Taxonomy" id="195883"/>
    <lineage>
        <taxon>Eukaryota</taxon>
        <taxon>Metazoa</taxon>
        <taxon>Ecdysozoa</taxon>
        <taxon>Arthropoda</taxon>
        <taxon>Hexapoda</taxon>
        <taxon>Insecta</taxon>
        <taxon>Pterygota</taxon>
        <taxon>Neoptera</taxon>
        <taxon>Paraneoptera</taxon>
        <taxon>Hemiptera</taxon>
        <taxon>Auchenorrhyncha</taxon>
        <taxon>Fulgoroidea</taxon>
        <taxon>Delphacidae</taxon>
        <taxon>Criomorphinae</taxon>
        <taxon>Laodelphax</taxon>
    </lineage>
</organism>
<dbReference type="Pfam" id="PF00560">
    <property type="entry name" value="LRR_1"/>
    <property type="match status" value="2"/>
</dbReference>
<evidence type="ECO:0000256" key="2">
    <source>
        <dbReference type="ARBA" id="ARBA00022737"/>
    </source>
</evidence>
<dbReference type="InterPro" id="IPR032675">
    <property type="entry name" value="LRR_dom_sf"/>
</dbReference>
<dbReference type="SMART" id="SM00364">
    <property type="entry name" value="LRR_BAC"/>
    <property type="match status" value="6"/>
</dbReference>
<protein>
    <recommendedName>
        <fullName evidence="5">Leucine-rich repeat-containing protein 58</fullName>
    </recommendedName>
</protein>
<dbReference type="InParanoid" id="A0A482X5V8"/>
<sequence length="360" mass="40640">MEIYSSDNSDSDDHLTNSKNSLNFSFTSLDSDLLKEQLDLVSCNEVREKTAMLLHYNNLTHIPENLSKFMNLKKLDISNNRIHQLPDAITRLPLRTLIAKNNILDEDFLSVKTLEVLTNTLENLNLSGNNLSFIPEQILQFTRLKYLYLGENRLQEIPQNINRLNRLEILNVGGNQLTSVPSTVGQLGELRALILSNNQLDSLPASVANLKRLTILQLHKNKLRTLPTEIIALKNLSELKPAVPFDGGQLGEACALILSNNSAGQPSGVCGQSIKRLSQSPVAQKKLLNVPDRKVIDSSKPLRELMVEHVKFVDFCGKYRLPLMQYLCSSKCRDDPSRRKAHFQQNDDMLRKVLLSNFNN</sequence>
<dbReference type="Gene3D" id="3.80.10.10">
    <property type="entry name" value="Ribonuclease Inhibitor"/>
    <property type="match status" value="1"/>
</dbReference>
<dbReference type="STRING" id="195883.A0A482X5V8"/>
<dbReference type="OrthoDB" id="1053178at2759"/>
<dbReference type="PANTHER" id="PTHR48051:SF46">
    <property type="entry name" value="LEUCINE RICH REPEAT-CONTAINING DOMAIN PROTEIN"/>
    <property type="match status" value="1"/>
</dbReference>
<dbReference type="GO" id="GO:0005737">
    <property type="term" value="C:cytoplasm"/>
    <property type="evidence" value="ECO:0007669"/>
    <property type="project" value="TreeGrafter"/>
</dbReference>
<dbReference type="EMBL" id="QKKF02017192">
    <property type="protein sequence ID" value="RZF41147.1"/>
    <property type="molecule type" value="Genomic_DNA"/>
</dbReference>
<dbReference type="SMR" id="A0A482X5V8"/>
<dbReference type="PROSITE" id="PS51450">
    <property type="entry name" value="LRR"/>
    <property type="match status" value="4"/>
</dbReference>
<keyword evidence="4" id="KW-1185">Reference proteome</keyword>
<evidence type="ECO:0000313" key="3">
    <source>
        <dbReference type="EMBL" id="RZF41147.1"/>
    </source>
</evidence>
<evidence type="ECO:0008006" key="5">
    <source>
        <dbReference type="Google" id="ProtNLM"/>
    </source>
</evidence>
<dbReference type="Proteomes" id="UP000291343">
    <property type="component" value="Unassembled WGS sequence"/>
</dbReference>
<accession>A0A482X5V8</accession>